<dbReference type="GO" id="GO:0003677">
    <property type="term" value="F:DNA binding"/>
    <property type="evidence" value="ECO:0007669"/>
    <property type="project" value="UniProtKB-KW"/>
</dbReference>
<evidence type="ECO:0000313" key="9">
    <source>
        <dbReference type="EMBL" id="GAA95882.1"/>
    </source>
</evidence>
<gene>
    <name evidence="9" type="primary">Mo02540</name>
    <name evidence="9" type="ORF">E5Q_02540</name>
</gene>
<dbReference type="AlphaFoldDB" id="G7DZ72"/>
<feature type="compositionally biased region" description="Polar residues" evidence="5">
    <location>
        <begin position="257"/>
        <end position="271"/>
    </location>
</feature>
<comment type="caution">
    <text evidence="9">The sequence shown here is derived from an EMBL/GenBank/DDBJ whole genome shotgun (WGS) entry which is preliminary data.</text>
</comment>
<dbReference type="eggNOG" id="KOG1279">
    <property type="taxonomic scope" value="Eukaryota"/>
</dbReference>
<dbReference type="FunFam" id="1.10.10.10:FF:000020">
    <property type="entry name" value="SWI/SNF complex subunit SMARCC2 isoform c"/>
    <property type="match status" value="1"/>
</dbReference>
<dbReference type="Gene3D" id="1.10.10.60">
    <property type="entry name" value="Homeodomain-like"/>
    <property type="match status" value="1"/>
</dbReference>
<dbReference type="PROSITE" id="PS50090">
    <property type="entry name" value="MYB_LIKE"/>
    <property type="match status" value="1"/>
</dbReference>
<dbReference type="EMBL" id="BABT02000067">
    <property type="protein sequence ID" value="GAA95882.1"/>
    <property type="molecule type" value="Genomic_DNA"/>
</dbReference>
<feature type="region of interest" description="Disordered" evidence="5">
    <location>
        <begin position="634"/>
        <end position="661"/>
    </location>
</feature>
<dbReference type="Proteomes" id="UP000009131">
    <property type="component" value="Unassembled WGS sequence"/>
</dbReference>
<protein>
    <recommendedName>
        <fullName evidence="11">SWIRM domain-containing protein</fullName>
    </recommendedName>
</protein>
<feature type="compositionally biased region" description="Low complexity" evidence="5">
    <location>
        <begin position="634"/>
        <end position="651"/>
    </location>
</feature>
<dbReference type="Gene3D" id="1.10.10.10">
    <property type="entry name" value="Winged helix-like DNA-binding domain superfamily/Winged helix DNA-binding domain"/>
    <property type="match status" value="1"/>
</dbReference>
<organism evidence="9 10">
    <name type="scientific">Mixia osmundae (strain CBS 9802 / IAM 14324 / JCM 22182 / KY 12970)</name>
    <dbReference type="NCBI Taxonomy" id="764103"/>
    <lineage>
        <taxon>Eukaryota</taxon>
        <taxon>Fungi</taxon>
        <taxon>Dikarya</taxon>
        <taxon>Basidiomycota</taxon>
        <taxon>Pucciniomycotina</taxon>
        <taxon>Mixiomycetes</taxon>
        <taxon>Mixiales</taxon>
        <taxon>Mixiaceae</taxon>
        <taxon>Mixia</taxon>
    </lineage>
</organism>
<dbReference type="OMA" id="QQFNEME"/>
<feature type="domain" description="Myb-like" evidence="6">
    <location>
        <begin position="378"/>
        <end position="420"/>
    </location>
</feature>
<reference evidence="9 10" key="2">
    <citation type="journal article" date="2012" name="Open Biol.">
        <title>Characteristics of nucleosomes and linker DNA regions on the genome of the basidiomycete Mixia osmundae revealed by mono- and dinucleosome mapping.</title>
        <authorList>
            <person name="Nishida H."/>
            <person name="Kondo S."/>
            <person name="Matsumoto T."/>
            <person name="Suzuki Y."/>
            <person name="Yoshikawa H."/>
            <person name="Taylor T.D."/>
            <person name="Sugiyama J."/>
        </authorList>
    </citation>
    <scope>NUCLEOTIDE SEQUENCE [LARGE SCALE GENOMIC DNA]</scope>
    <source>
        <strain evidence="10">CBS 9802 / IAM 14324 / JCM 22182 / KY 12970</strain>
    </source>
</reference>
<dbReference type="GO" id="GO:0006338">
    <property type="term" value="P:chromatin remodeling"/>
    <property type="evidence" value="ECO:0007669"/>
    <property type="project" value="UniProtKB-ARBA"/>
</dbReference>
<evidence type="ECO:0000259" key="6">
    <source>
        <dbReference type="PROSITE" id="PS50090"/>
    </source>
</evidence>
<feature type="domain" description="SWIRM" evidence="7">
    <location>
        <begin position="127"/>
        <end position="224"/>
    </location>
</feature>
<dbReference type="RefSeq" id="XP_014566875.1">
    <property type="nucleotide sequence ID" value="XM_014711389.1"/>
</dbReference>
<keyword evidence="2" id="KW-0238">DNA-binding</keyword>
<dbReference type="InterPro" id="IPR036388">
    <property type="entry name" value="WH-like_DNA-bd_sf"/>
</dbReference>
<dbReference type="PANTHER" id="PTHR12802:SF41">
    <property type="entry name" value="BRAHMA ASSOCIATED PROTEIN 155 KDA"/>
    <property type="match status" value="1"/>
</dbReference>
<feature type="compositionally biased region" description="Polar residues" evidence="5">
    <location>
        <begin position="72"/>
        <end position="92"/>
    </location>
</feature>
<evidence type="ECO:0000256" key="1">
    <source>
        <dbReference type="ARBA" id="ARBA00023015"/>
    </source>
</evidence>
<dbReference type="InParanoid" id="G7DZ72"/>
<evidence type="ECO:0000256" key="4">
    <source>
        <dbReference type="ARBA" id="ARBA00023242"/>
    </source>
</evidence>
<evidence type="ECO:0008006" key="11">
    <source>
        <dbReference type="Google" id="ProtNLM"/>
    </source>
</evidence>
<feature type="region of interest" description="Disordered" evidence="5">
    <location>
        <begin position="242"/>
        <end position="271"/>
    </location>
</feature>
<dbReference type="HOGENOM" id="CLU_004447_3_1_1"/>
<dbReference type="InterPro" id="IPR017884">
    <property type="entry name" value="SANT_dom"/>
</dbReference>
<evidence type="ECO:0000313" key="10">
    <source>
        <dbReference type="Proteomes" id="UP000009131"/>
    </source>
</evidence>
<proteinExistence type="predicted"/>
<feature type="compositionally biased region" description="Low complexity" evidence="5">
    <location>
        <begin position="490"/>
        <end position="499"/>
    </location>
</feature>
<dbReference type="PANTHER" id="PTHR12802">
    <property type="entry name" value="SWI/SNF COMPLEX-RELATED"/>
    <property type="match status" value="1"/>
</dbReference>
<dbReference type="InterPro" id="IPR007526">
    <property type="entry name" value="SWIRM"/>
</dbReference>
<dbReference type="InterPro" id="IPR032451">
    <property type="entry name" value="SMARCC_C"/>
</dbReference>
<keyword evidence="4" id="KW-0539">Nucleus</keyword>
<dbReference type="Pfam" id="PF04433">
    <property type="entry name" value="SWIRM"/>
    <property type="match status" value="1"/>
</dbReference>
<dbReference type="SMART" id="SM00717">
    <property type="entry name" value="SANT"/>
    <property type="match status" value="1"/>
</dbReference>
<feature type="region of interest" description="Disordered" evidence="5">
    <location>
        <begin position="489"/>
        <end position="522"/>
    </location>
</feature>
<dbReference type="CDD" id="cd00167">
    <property type="entry name" value="SANT"/>
    <property type="match status" value="1"/>
</dbReference>
<dbReference type="GO" id="GO:0045893">
    <property type="term" value="P:positive regulation of DNA-templated transcription"/>
    <property type="evidence" value="ECO:0007669"/>
    <property type="project" value="TreeGrafter"/>
</dbReference>
<dbReference type="SUPFAM" id="SSF46689">
    <property type="entry name" value="Homeodomain-like"/>
    <property type="match status" value="2"/>
</dbReference>
<evidence type="ECO:0000259" key="7">
    <source>
        <dbReference type="PROSITE" id="PS50934"/>
    </source>
</evidence>
<dbReference type="PROSITE" id="PS51293">
    <property type="entry name" value="SANT"/>
    <property type="match status" value="1"/>
</dbReference>
<dbReference type="Pfam" id="PF16495">
    <property type="entry name" value="SWIRM-assoc_1"/>
    <property type="match status" value="1"/>
</dbReference>
<sequence>MDAAEEERKRSADQQEDDSLLDSDRLAQREGESAPKRIRINDDDEEEEEDDEDESVQTNGQNGMLSVDAGETTGNPTANASREGSASQQVHSHVTPAIRLDPAERQAQHLRQEEAAKLYLASQTHPIVLPSYSAWFDLSKIHTIEKKALPEFFNGRNRSKTPSIYKDYRDFMINTYRLNPTEYLTVTACRRNLAGDVCAIMRVHAFLEQWGIINYQIDAETRPSSLGPPFTGHFRILLDTPRGLQPLHPGSKPRAARQTTTDMPATGQQSADFPNIELRRSILQTAPNGKDKLMDDAAAGEVAAGAASNELSIDEKNRQKCAVSGVDISRTRYHNFKTRNFDISANDYKEGRYPSHMSAADFVRIDQSFFKHATDDAWTDQETLLLLEGLEMNEDDWEAVSEHVGTRSREQCIAHFLTLPIEDPYLSATTRQDSLGPLQYAKMPLNQADNPVLSIVAFLANVVDPKVAAAAAQSAIAQMTHSLKDRVAANDDTAATTTAKPDESMQLDEASKPSSTSDKPKNDIERVASIALGAAAAKAHLLAMQDDKDLHHLIRDVVDTQVKKMELKLTQFEQLETLLELERRQLEQSKQALFQERMTVARQAALVKDLASKLQSGQHVAPEELEAATNTMALSGSLPPSARAAPASKPLVPSEHVVDLA</sequence>
<dbReference type="InterPro" id="IPR009057">
    <property type="entry name" value="Homeodomain-like_sf"/>
</dbReference>
<feature type="region of interest" description="Disordered" evidence="5">
    <location>
        <begin position="1"/>
        <end position="93"/>
    </location>
</feature>
<dbReference type="FunFam" id="1.10.10.60:FF:000014">
    <property type="entry name" value="SWI/SNF complex subunit SMARCC2 isoform C"/>
    <property type="match status" value="1"/>
</dbReference>
<accession>G7DZ72</accession>
<dbReference type="InterPro" id="IPR001005">
    <property type="entry name" value="SANT/Myb"/>
</dbReference>
<evidence type="ECO:0000256" key="3">
    <source>
        <dbReference type="ARBA" id="ARBA00023163"/>
    </source>
</evidence>
<name>G7DZ72_MIXOS</name>
<dbReference type="GO" id="GO:0016514">
    <property type="term" value="C:SWI/SNF complex"/>
    <property type="evidence" value="ECO:0007669"/>
    <property type="project" value="TreeGrafter"/>
</dbReference>
<feature type="domain" description="SANT" evidence="8">
    <location>
        <begin position="373"/>
        <end position="424"/>
    </location>
</feature>
<evidence type="ECO:0000256" key="5">
    <source>
        <dbReference type="SAM" id="MobiDB-lite"/>
    </source>
</evidence>
<feature type="compositionally biased region" description="Basic and acidic residues" evidence="5">
    <location>
        <begin position="22"/>
        <end position="41"/>
    </location>
</feature>
<dbReference type="OrthoDB" id="118550at2759"/>
<reference evidence="9 10" key="1">
    <citation type="journal article" date="2011" name="J. Gen. Appl. Microbiol.">
        <title>Draft genome sequencing of the enigmatic basidiomycete Mixia osmundae.</title>
        <authorList>
            <person name="Nishida H."/>
            <person name="Nagatsuka Y."/>
            <person name="Sugiyama J."/>
        </authorList>
    </citation>
    <scope>NUCLEOTIDE SEQUENCE [LARGE SCALE GENOMIC DNA]</scope>
    <source>
        <strain evidence="10">CBS 9802 / IAM 14324 / JCM 22182 / KY 12970</strain>
    </source>
</reference>
<feature type="compositionally biased region" description="Acidic residues" evidence="5">
    <location>
        <begin position="42"/>
        <end position="55"/>
    </location>
</feature>
<evidence type="ECO:0000256" key="2">
    <source>
        <dbReference type="ARBA" id="ARBA00023125"/>
    </source>
</evidence>
<dbReference type="GO" id="GO:0042393">
    <property type="term" value="F:histone binding"/>
    <property type="evidence" value="ECO:0007669"/>
    <property type="project" value="TreeGrafter"/>
</dbReference>
<keyword evidence="10" id="KW-1185">Reference proteome</keyword>
<dbReference type="STRING" id="764103.G7DZ72"/>
<feature type="compositionally biased region" description="Basic and acidic residues" evidence="5">
    <location>
        <begin position="1"/>
        <end position="13"/>
    </location>
</feature>
<dbReference type="Pfam" id="PF00249">
    <property type="entry name" value="Myb_DNA-binding"/>
    <property type="match status" value="1"/>
</dbReference>
<keyword evidence="3" id="KW-0804">Transcription</keyword>
<dbReference type="PROSITE" id="PS50934">
    <property type="entry name" value="SWIRM"/>
    <property type="match status" value="1"/>
</dbReference>
<dbReference type="FunCoup" id="G7DZ72">
    <property type="interactions" value="64"/>
</dbReference>
<evidence type="ECO:0000259" key="8">
    <source>
        <dbReference type="PROSITE" id="PS51293"/>
    </source>
</evidence>
<keyword evidence="1" id="KW-0805">Transcription regulation</keyword>